<comment type="similarity">
    <text evidence="1">Belongs to the initiator RepB protein family.</text>
</comment>
<organism evidence="3 4">
    <name type="scientific">Paenisporosarcina macmurdoensis</name>
    <dbReference type="NCBI Taxonomy" id="212659"/>
    <lineage>
        <taxon>Bacteria</taxon>
        <taxon>Bacillati</taxon>
        <taxon>Bacillota</taxon>
        <taxon>Bacilli</taxon>
        <taxon>Bacillales</taxon>
        <taxon>Caryophanaceae</taxon>
        <taxon>Paenisporosarcina</taxon>
    </lineage>
</organism>
<dbReference type="InterPro" id="IPR036390">
    <property type="entry name" value="WH_DNA-bd_sf"/>
</dbReference>
<keyword evidence="4" id="KW-1185">Reference proteome</keyword>
<accession>A0ABW1L989</accession>
<dbReference type="InterPro" id="IPR000525">
    <property type="entry name" value="Initiator_Rep_WH1"/>
</dbReference>
<reference evidence="4" key="1">
    <citation type="journal article" date="2019" name="Int. J. Syst. Evol. Microbiol.">
        <title>The Global Catalogue of Microorganisms (GCM) 10K type strain sequencing project: providing services to taxonomists for standard genome sequencing and annotation.</title>
        <authorList>
            <consortium name="The Broad Institute Genomics Platform"/>
            <consortium name="The Broad Institute Genome Sequencing Center for Infectious Disease"/>
            <person name="Wu L."/>
            <person name="Ma J."/>
        </authorList>
    </citation>
    <scope>NUCLEOTIDE SEQUENCE [LARGE SCALE GENOMIC DNA]</scope>
    <source>
        <strain evidence="4">CCUG 54527</strain>
    </source>
</reference>
<sequence length="386" mass="44743">MQGNYMVTQSNNLIEARHLKPLTAREQKIVLTMVSMIQPTDKDFMDYRISIREFHELLGLSGREHYTEIKEIAKELMSKSIEIPKDDGGWILANWISSADYIKGEGVIALSFSPKLLPYLLQLKNAFTSYRLSNILSLKSTYSIRLYELMKKWQHLGYWECPVESLREKLGATTKTYSLYGNFKHRVLSFAINEINEKTDLHITIKELKKGRKVDKIEFSIQHFKEKEIRLPEKPKKELQAPSINEIRERLNGSTKSYKFDKAYFADIYATALTVWQEQAEYELSLLVKYVNNDSTVSNPLGFIRAKLKLALQQHVSGDKISFNELQKGSRSTGRQEVIPNWFHERNTSKEETVATVVTEEYQEKKRALLESLGKSPEEIEEEMNG</sequence>
<evidence type="ECO:0000313" key="3">
    <source>
        <dbReference type="EMBL" id="MFC6039648.1"/>
    </source>
</evidence>
<dbReference type="Proteomes" id="UP001596170">
    <property type="component" value="Unassembled WGS sequence"/>
</dbReference>
<gene>
    <name evidence="3" type="ORF">ACFPYN_09480</name>
</gene>
<evidence type="ECO:0000259" key="2">
    <source>
        <dbReference type="Pfam" id="PF01051"/>
    </source>
</evidence>
<evidence type="ECO:0000313" key="4">
    <source>
        <dbReference type="Proteomes" id="UP001596170"/>
    </source>
</evidence>
<dbReference type="RefSeq" id="WP_377733777.1">
    <property type="nucleotide sequence ID" value="NZ_JBHSRI010000014.1"/>
</dbReference>
<proteinExistence type="inferred from homology"/>
<name>A0ABW1L989_9BACL</name>
<dbReference type="InterPro" id="IPR036388">
    <property type="entry name" value="WH-like_DNA-bd_sf"/>
</dbReference>
<evidence type="ECO:0000256" key="1">
    <source>
        <dbReference type="ARBA" id="ARBA00038283"/>
    </source>
</evidence>
<dbReference type="EMBL" id="JBHSRI010000014">
    <property type="protein sequence ID" value="MFC6039648.1"/>
    <property type="molecule type" value="Genomic_DNA"/>
</dbReference>
<dbReference type="Pfam" id="PF21205">
    <property type="entry name" value="Rep3_C"/>
    <property type="match status" value="1"/>
</dbReference>
<comment type="caution">
    <text evidence="3">The sequence shown here is derived from an EMBL/GenBank/DDBJ whole genome shotgun (WGS) entry which is preliminary data.</text>
</comment>
<protein>
    <submittedName>
        <fullName evidence="3">RepB family plasmid replication initiator protein</fullName>
    </submittedName>
</protein>
<dbReference type="SUPFAM" id="SSF46785">
    <property type="entry name" value="Winged helix' DNA-binding domain"/>
    <property type="match status" value="2"/>
</dbReference>
<dbReference type="Gene3D" id="1.10.10.10">
    <property type="entry name" value="Winged helix-like DNA-binding domain superfamily/Winged helix DNA-binding domain"/>
    <property type="match status" value="2"/>
</dbReference>
<dbReference type="Pfam" id="PF01051">
    <property type="entry name" value="Rep3_N"/>
    <property type="match status" value="1"/>
</dbReference>
<feature type="domain" description="Initiator Rep protein WH1" evidence="2">
    <location>
        <begin position="7"/>
        <end position="151"/>
    </location>
</feature>